<evidence type="ECO:0000313" key="7">
    <source>
        <dbReference type="EMBL" id="CUP73588.1"/>
    </source>
</evidence>
<dbReference type="CDD" id="cd14014">
    <property type="entry name" value="STKc_PknB_like"/>
    <property type="match status" value="1"/>
</dbReference>
<proteinExistence type="predicted"/>
<evidence type="ECO:0000313" key="8">
    <source>
        <dbReference type="Proteomes" id="UP000095563"/>
    </source>
</evidence>
<keyword evidence="7" id="KW-0723">Serine/threonine-protein kinase</keyword>
<dbReference type="PANTHER" id="PTHR43289">
    <property type="entry name" value="MITOGEN-ACTIVATED PROTEIN KINASE KINASE KINASE 20-RELATED"/>
    <property type="match status" value="1"/>
</dbReference>
<evidence type="ECO:0000256" key="4">
    <source>
        <dbReference type="ARBA" id="ARBA00022777"/>
    </source>
</evidence>
<reference evidence="7 8" key="1">
    <citation type="submission" date="2015-09" db="EMBL/GenBank/DDBJ databases">
        <authorList>
            <consortium name="Pathogen Informatics"/>
        </authorList>
    </citation>
    <scope>NUCLEOTIDE SEQUENCE [LARGE SCALE GENOMIC DNA]</scope>
    <source>
        <strain evidence="7 8">2789STDY5834956</strain>
    </source>
</reference>
<dbReference type="InterPro" id="IPR000719">
    <property type="entry name" value="Prot_kinase_dom"/>
</dbReference>
<dbReference type="GO" id="GO:0005524">
    <property type="term" value="F:ATP binding"/>
    <property type="evidence" value="ECO:0007669"/>
    <property type="project" value="UniProtKB-KW"/>
</dbReference>
<dbReference type="Pfam" id="PF00069">
    <property type="entry name" value="Pkinase"/>
    <property type="match status" value="1"/>
</dbReference>
<keyword evidence="3" id="KW-0547">Nucleotide-binding</keyword>
<dbReference type="SMART" id="SM00220">
    <property type="entry name" value="S_TKc"/>
    <property type="match status" value="1"/>
</dbReference>
<dbReference type="Proteomes" id="UP000095563">
    <property type="component" value="Unassembled WGS sequence"/>
</dbReference>
<evidence type="ECO:0000256" key="3">
    <source>
        <dbReference type="ARBA" id="ARBA00022741"/>
    </source>
</evidence>
<keyword evidence="4 7" id="KW-0418">Kinase</keyword>
<dbReference type="EMBL" id="CZBO01000001">
    <property type="protein sequence ID" value="CUP73588.1"/>
    <property type="molecule type" value="Genomic_DNA"/>
</dbReference>
<dbReference type="AlphaFoldDB" id="A0A174QRS8"/>
<keyword evidence="2 7" id="KW-0808">Transferase</keyword>
<sequence length="444" mass="51425">MTSSSLVIPDNYKFISTIGKGGAGIVIKAKSTLGKEVALKVLYEDGLSEQKIKRFKREIKIHSGLENPNIIEILDFNIEDDKACLFYSMPLAEKNFETLLKEYQMDSIGKMSDADVEFYFEQILNAVEYAHKEGVIHRDLKPLNILVFEDDNLIKISDFGLGKFINRDTTEITRTSTNMGSECYAAPEQYIDGDAKSVDERADIYSLGKILYQMITFDLPVVIDPDKIKDSKYRIIINKATQANREKRFSNVSELRNMFELINGREKSLKPSTREFNDLVSKYLLKRDENILKSIVEILISNTNDYSLYSKDFMNIDYTIIKDISELFSSEFNEIINSYIKHIHAEHPFSYIDKISNFMLNIIKLISDIETYKNAIRELIWLAAYHNRFYAGDKIANYIEMIEDVDVEKSLLLLDILKEDIYMIKWIKNYINAENVNTILKEAF</sequence>
<evidence type="ECO:0000256" key="5">
    <source>
        <dbReference type="ARBA" id="ARBA00022840"/>
    </source>
</evidence>
<dbReference type="PANTHER" id="PTHR43289:SF6">
    <property type="entry name" value="SERINE_THREONINE-PROTEIN KINASE NEKL-3"/>
    <property type="match status" value="1"/>
</dbReference>
<evidence type="ECO:0000259" key="6">
    <source>
        <dbReference type="PROSITE" id="PS50011"/>
    </source>
</evidence>
<evidence type="ECO:0000256" key="2">
    <source>
        <dbReference type="ARBA" id="ARBA00022679"/>
    </source>
</evidence>
<accession>A0A174QRS8</accession>
<feature type="domain" description="Protein kinase" evidence="6">
    <location>
        <begin position="12"/>
        <end position="284"/>
    </location>
</feature>
<dbReference type="RefSeq" id="WP_055206653.1">
    <property type="nucleotide sequence ID" value="NZ_CZBO01000001.1"/>
</dbReference>
<organism evidence="7 8">
    <name type="scientific">Clostridium baratii</name>
    <dbReference type="NCBI Taxonomy" id="1561"/>
    <lineage>
        <taxon>Bacteria</taxon>
        <taxon>Bacillati</taxon>
        <taxon>Bacillota</taxon>
        <taxon>Clostridia</taxon>
        <taxon>Eubacteriales</taxon>
        <taxon>Clostridiaceae</taxon>
        <taxon>Clostridium</taxon>
    </lineage>
</organism>
<evidence type="ECO:0000256" key="1">
    <source>
        <dbReference type="ARBA" id="ARBA00012513"/>
    </source>
</evidence>
<protein>
    <recommendedName>
        <fullName evidence="1">non-specific serine/threonine protein kinase</fullName>
        <ecNumber evidence="1">2.7.11.1</ecNumber>
    </recommendedName>
</protein>
<dbReference type="GO" id="GO:0004674">
    <property type="term" value="F:protein serine/threonine kinase activity"/>
    <property type="evidence" value="ECO:0007669"/>
    <property type="project" value="UniProtKB-KW"/>
</dbReference>
<dbReference type="PROSITE" id="PS50011">
    <property type="entry name" value="PROTEIN_KINASE_DOM"/>
    <property type="match status" value="1"/>
</dbReference>
<gene>
    <name evidence="7" type="primary">prkC_2</name>
    <name evidence="7" type="ORF">ERS852568_00603</name>
</gene>
<dbReference type="InterPro" id="IPR011009">
    <property type="entry name" value="Kinase-like_dom_sf"/>
</dbReference>
<dbReference type="EC" id="2.7.11.1" evidence="1"/>
<dbReference type="PROSITE" id="PS00108">
    <property type="entry name" value="PROTEIN_KINASE_ST"/>
    <property type="match status" value="1"/>
</dbReference>
<keyword evidence="5" id="KW-0067">ATP-binding</keyword>
<dbReference type="Gene3D" id="3.30.200.20">
    <property type="entry name" value="Phosphorylase Kinase, domain 1"/>
    <property type="match status" value="1"/>
</dbReference>
<dbReference type="Gene3D" id="1.10.510.10">
    <property type="entry name" value="Transferase(Phosphotransferase) domain 1"/>
    <property type="match status" value="1"/>
</dbReference>
<name>A0A174QRS8_9CLOT</name>
<dbReference type="InterPro" id="IPR008271">
    <property type="entry name" value="Ser/Thr_kinase_AS"/>
</dbReference>
<dbReference type="SUPFAM" id="SSF56112">
    <property type="entry name" value="Protein kinase-like (PK-like)"/>
    <property type="match status" value="1"/>
</dbReference>